<evidence type="ECO:0000256" key="1">
    <source>
        <dbReference type="SAM" id="MobiDB-lite"/>
    </source>
</evidence>
<feature type="compositionally biased region" description="Basic and acidic residues" evidence="1">
    <location>
        <begin position="315"/>
        <end position="329"/>
    </location>
</feature>
<keyword evidence="3" id="KW-1185">Reference proteome</keyword>
<evidence type="ECO:0000313" key="3">
    <source>
        <dbReference type="Proteomes" id="UP000007801"/>
    </source>
</evidence>
<sequence>MQDSWITSQSTITLKKFRDIGIEDGWKYVPTVEELGPPYFKTVEIPEKNILLSIVTDTTLYAKHNNLEYKKQPLIKRKFKFLGKGRKVEKVEEKGRWKDDKDKVRWRLVGEKKVPEVRRKITWQVVHKRQPEKKQDEEQETDLETELDTDLDTDLETGLEKEQEEDHKKDDHELQDMLLETSEEETESDPDPLDRALSDSDNPSMSVSSDECDPLDPISSFDVNQLLDYLDRPDPEKKSNKDEDVEEESNNKEFIEDHELYGMILESSEEESDPRDQIRSVSEDSDAPSMTVSDDDKYDPLEPEIILEEVPPPKPEPEPKEPPETEEKISVLQEKIAQLRNRINVNMNQYFK</sequence>
<evidence type="ECO:0000313" key="2">
    <source>
        <dbReference type="EMBL" id="EDV32692.1"/>
    </source>
</evidence>
<accession>B3MYJ8</accession>
<feature type="region of interest" description="Disordered" evidence="1">
    <location>
        <begin position="126"/>
        <end position="329"/>
    </location>
</feature>
<feature type="compositionally biased region" description="Basic and acidic residues" evidence="1">
    <location>
        <begin position="249"/>
        <end position="260"/>
    </location>
</feature>
<dbReference type="Proteomes" id="UP000007801">
    <property type="component" value="Unassembled WGS sequence"/>
</dbReference>
<dbReference type="KEGG" id="dan:6504687"/>
<gene>
    <name evidence="2" type="primary">Dana\GF22018</name>
    <name evidence="2" type="synonym">dana_GLEANR_6011</name>
    <name evidence="2" type="ORF">GF22018</name>
</gene>
<protein>
    <submittedName>
        <fullName evidence="2">Uncharacterized protein</fullName>
    </submittedName>
</protein>
<proteinExistence type="predicted"/>
<dbReference type="EMBL" id="CH902632">
    <property type="protein sequence ID" value="EDV32692.1"/>
    <property type="molecule type" value="Genomic_DNA"/>
</dbReference>
<name>B3MYJ8_DROAN</name>
<feature type="compositionally biased region" description="Acidic residues" evidence="1">
    <location>
        <begin position="137"/>
        <end position="157"/>
    </location>
</feature>
<dbReference type="HOGENOM" id="CLU_788152_0_0_1"/>
<feature type="compositionally biased region" description="Low complexity" evidence="1">
    <location>
        <begin position="199"/>
        <end position="209"/>
    </location>
</feature>
<dbReference type="AlphaFoldDB" id="B3MYJ8"/>
<feature type="compositionally biased region" description="Basic and acidic residues" evidence="1">
    <location>
        <begin position="158"/>
        <end position="175"/>
    </location>
</feature>
<dbReference type="InParanoid" id="B3MYJ8"/>
<dbReference type="OrthoDB" id="7872888at2759"/>
<organism evidence="2 3">
    <name type="scientific">Drosophila ananassae</name>
    <name type="common">Fruit fly</name>
    <dbReference type="NCBI Taxonomy" id="7217"/>
    <lineage>
        <taxon>Eukaryota</taxon>
        <taxon>Metazoa</taxon>
        <taxon>Ecdysozoa</taxon>
        <taxon>Arthropoda</taxon>
        <taxon>Hexapoda</taxon>
        <taxon>Insecta</taxon>
        <taxon>Pterygota</taxon>
        <taxon>Neoptera</taxon>
        <taxon>Endopterygota</taxon>
        <taxon>Diptera</taxon>
        <taxon>Brachycera</taxon>
        <taxon>Muscomorpha</taxon>
        <taxon>Ephydroidea</taxon>
        <taxon>Drosophilidae</taxon>
        <taxon>Drosophila</taxon>
        <taxon>Sophophora</taxon>
    </lineage>
</organism>
<feature type="compositionally biased region" description="Acidic residues" evidence="1">
    <location>
        <begin position="181"/>
        <end position="191"/>
    </location>
</feature>
<dbReference type="GeneID" id="6504687"/>
<feature type="compositionally biased region" description="Basic and acidic residues" evidence="1">
    <location>
        <begin position="229"/>
        <end position="242"/>
    </location>
</feature>
<reference evidence="2 3" key="1">
    <citation type="journal article" date="2007" name="Nature">
        <title>Evolution of genes and genomes on the Drosophila phylogeny.</title>
        <authorList>
            <consortium name="Drosophila 12 Genomes Consortium"/>
            <person name="Clark A.G."/>
            <person name="Eisen M.B."/>
            <person name="Smith D.R."/>
            <person name="Bergman C.M."/>
            <person name="Oliver B."/>
            <person name="Markow T.A."/>
            <person name="Kaufman T.C."/>
            <person name="Kellis M."/>
            <person name="Gelbart W."/>
            <person name="Iyer V.N."/>
            <person name="Pollard D.A."/>
            <person name="Sackton T.B."/>
            <person name="Larracuente A.M."/>
            <person name="Singh N.D."/>
            <person name="Abad J.P."/>
            <person name="Abt D.N."/>
            <person name="Adryan B."/>
            <person name="Aguade M."/>
            <person name="Akashi H."/>
            <person name="Anderson W.W."/>
            <person name="Aquadro C.F."/>
            <person name="Ardell D.H."/>
            <person name="Arguello R."/>
            <person name="Artieri C.G."/>
            <person name="Barbash D.A."/>
            <person name="Barker D."/>
            <person name="Barsanti P."/>
            <person name="Batterham P."/>
            <person name="Batzoglou S."/>
            <person name="Begun D."/>
            <person name="Bhutkar A."/>
            <person name="Blanco E."/>
            <person name="Bosak S.A."/>
            <person name="Bradley R.K."/>
            <person name="Brand A.D."/>
            <person name="Brent M.R."/>
            <person name="Brooks A.N."/>
            <person name="Brown R.H."/>
            <person name="Butlin R.K."/>
            <person name="Caggese C."/>
            <person name="Calvi B.R."/>
            <person name="Bernardo de Carvalho A."/>
            <person name="Caspi A."/>
            <person name="Castrezana S."/>
            <person name="Celniker S.E."/>
            <person name="Chang J.L."/>
            <person name="Chapple C."/>
            <person name="Chatterji S."/>
            <person name="Chinwalla A."/>
            <person name="Civetta A."/>
            <person name="Clifton S.W."/>
            <person name="Comeron J.M."/>
            <person name="Costello J.C."/>
            <person name="Coyne J.A."/>
            <person name="Daub J."/>
            <person name="David R.G."/>
            <person name="Delcher A.L."/>
            <person name="Delehaunty K."/>
            <person name="Do C.B."/>
            <person name="Ebling H."/>
            <person name="Edwards K."/>
            <person name="Eickbush T."/>
            <person name="Evans J.D."/>
            <person name="Filipski A."/>
            <person name="Findeiss S."/>
            <person name="Freyhult E."/>
            <person name="Fulton L."/>
            <person name="Fulton R."/>
            <person name="Garcia A.C."/>
            <person name="Gardiner A."/>
            <person name="Garfield D.A."/>
            <person name="Garvin B.E."/>
            <person name="Gibson G."/>
            <person name="Gilbert D."/>
            <person name="Gnerre S."/>
            <person name="Godfrey J."/>
            <person name="Good R."/>
            <person name="Gotea V."/>
            <person name="Gravely B."/>
            <person name="Greenberg A.J."/>
            <person name="Griffiths-Jones S."/>
            <person name="Gross S."/>
            <person name="Guigo R."/>
            <person name="Gustafson E.A."/>
            <person name="Haerty W."/>
            <person name="Hahn M.W."/>
            <person name="Halligan D.L."/>
            <person name="Halpern A.L."/>
            <person name="Halter G.M."/>
            <person name="Han M.V."/>
            <person name="Heger A."/>
            <person name="Hillier L."/>
            <person name="Hinrichs A.S."/>
            <person name="Holmes I."/>
            <person name="Hoskins R.A."/>
            <person name="Hubisz M.J."/>
            <person name="Hultmark D."/>
            <person name="Huntley M.A."/>
            <person name="Jaffe D.B."/>
            <person name="Jagadeeshan S."/>
            <person name="Jeck W.R."/>
            <person name="Johnson J."/>
            <person name="Jones C.D."/>
            <person name="Jordan W.C."/>
            <person name="Karpen G.H."/>
            <person name="Kataoka E."/>
            <person name="Keightley P.D."/>
            <person name="Kheradpour P."/>
            <person name="Kirkness E.F."/>
            <person name="Koerich L.B."/>
            <person name="Kristiansen K."/>
            <person name="Kudrna D."/>
            <person name="Kulathinal R.J."/>
            <person name="Kumar S."/>
            <person name="Kwok R."/>
            <person name="Lander E."/>
            <person name="Langley C.H."/>
            <person name="Lapoint R."/>
            <person name="Lazzaro B.P."/>
            <person name="Lee S.J."/>
            <person name="Levesque L."/>
            <person name="Li R."/>
            <person name="Lin C.F."/>
            <person name="Lin M.F."/>
            <person name="Lindblad-Toh K."/>
            <person name="Llopart A."/>
            <person name="Long M."/>
            <person name="Low L."/>
            <person name="Lozovsky E."/>
            <person name="Lu J."/>
            <person name="Luo M."/>
            <person name="Machado C.A."/>
            <person name="Makalowski W."/>
            <person name="Marzo M."/>
            <person name="Matsuda M."/>
            <person name="Matzkin L."/>
            <person name="McAllister B."/>
            <person name="McBride C.S."/>
            <person name="McKernan B."/>
            <person name="McKernan K."/>
            <person name="Mendez-Lago M."/>
            <person name="Minx P."/>
            <person name="Mollenhauer M.U."/>
            <person name="Montooth K."/>
            <person name="Mount S.M."/>
            <person name="Mu X."/>
            <person name="Myers E."/>
            <person name="Negre B."/>
            <person name="Newfeld S."/>
            <person name="Nielsen R."/>
            <person name="Noor M.A."/>
            <person name="O'Grady P."/>
            <person name="Pachter L."/>
            <person name="Papaceit M."/>
            <person name="Parisi M.J."/>
            <person name="Parisi M."/>
            <person name="Parts L."/>
            <person name="Pedersen J.S."/>
            <person name="Pesole G."/>
            <person name="Phillippy A.M."/>
            <person name="Ponting C.P."/>
            <person name="Pop M."/>
            <person name="Porcelli D."/>
            <person name="Powell J.R."/>
            <person name="Prohaska S."/>
            <person name="Pruitt K."/>
            <person name="Puig M."/>
            <person name="Quesneville H."/>
            <person name="Ram K.R."/>
            <person name="Rand D."/>
            <person name="Rasmussen M.D."/>
            <person name="Reed L.K."/>
            <person name="Reenan R."/>
            <person name="Reily A."/>
            <person name="Remington K.A."/>
            <person name="Rieger T.T."/>
            <person name="Ritchie M.G."/>
            <person name="Robin C."/>
            <person name="Rogers Y.H."/>
            <person name="Rohde C."/>
            <person name="Rozas J."/>
            <person name="Rubenfield M.J."/>
            <person name="Ruiz A."/>
            <person name="Russo S."/>
            <person name="Salzberg S.L."/>
            <person name="Sanchez-Gracia A."/>
            <person name="Saranga D.J."/>
            <person name="Sato H."/>
            <person name="Schaeffer S.W."/>
            <person name="Schatz M.C."/>
            <person name="Schlenke T."/>
            <person name="Schwartz R."/>
            <person name="Segarra C."/>
            <person name="Singh R.S."/>
            <person name="Sirot L."/>
            <person name="Sirota M."/>
            <person name="Sisneros N.B."/>
            <person name="Smith C.D."/>
            <person name="Smith T.F."/>
            <person name="Spieth J."/>
            <person name="Stage D.E."/>
            <person name="Stark A."/>
            <person name="Stephan W."/>
            <person name="Strausberg R.L."/>
            <person name="Strempel S."/>
            <person name="Sturgill D."/>
            <person name="Sutton G."/>
            <person name="Sutton G.G."/>
            <person name="Tao W."/>
            <person name="Teichmann S."/>
            <person name="Tobari Y.N."/>
            <person name="Tomimura Y."/>
            <person name="Tsolas J.M."/>
            <person name="Valente V.L."/>
            <person name="Venter E."/>
            <person name="Venter J.C."/>
            <person name="Vicario S."/>
            <person name="Vieira F.G."/>
            <person name="Vilella A.J."/>
            <person name="Villasante A."/>
            <person name="Walenz B."/>
            <person name="Wang J."/>
            <person name="Wasserman M."/>
            <person name="Watts T."/>
            <person name="Wilson D."/>
            <person name="Wilson R.K."/>
            <person name="Wing R.A."/>
            <person name="Wolfner M.F."/>
            <person name="Wong A."/>
            <person name="Wong G.K."/>
            <person name="Wu C.I."/>
            <person name="Wu G."/>
            <person name="Yamamoto D."/>
            <person name="Yang H.P."/>
            <person name="Yang S.P."/>
            <person name="Yorke J.A."/>
            <person name="Yoshida K."/>
            <person name="Zdobnov E."/>
            <person name="Zhang P."/>
            <person name="Zhang Y."/>
            <person name="Zimin A.V."/>
            <person name="Baldwin J."/>
            <person name="Abdouelleil A."/>
            <person name="Abdulkadir J."/>
            <person name="Abebe A."/>
            <person name="Abera B."/>
            <person name="Abreu J."/>
            <person name="Acer S.C."/>
            <person name="Aftuck L."/>
            <person name="Alexander A."/>
            <person name="An P."/>
            <person name="Anderson E."/>
            <person name="Anderson S."/>
            <person name="Arachi H."/>
            <person name="Azer M."/>
            <person name="Bachantsang P."/>
            <person name="Barry A."/>
            <person name="Bayul T."/>
            <person name="Berlin A."/>
            <person name="Bessette D."/>
            <person name="Bloom T."/>
            <person name="Blye J."/>
            <person name="Boguslavskiy L."/>
            <person name="Bonnet C."/>
            <person name="Boukhgalter B."/>
            <person name="Bourzgui I."/>
            <person name="Brown A."/>
            <person name="Cahill P."/>
            <person name="Channer S."/>
            <person name="Cheshatsang Y."/>
            <person name="Chuda L."/>
            <person name="Citroen M."/>
            <person name="Collymore A."/>
            <person name="Cooke P."/>
            <person name="Costello M."/>
            <person name="D'Aco K."/>
            <person name="Daza R."/>
            <person name="De Haan G."/>
            <person name="DeGray S."/>
            <person name="DeMaso C."/>
            <person name="Dhargay N."/>
            <person name="Dooley K."/>
            <person name="Dooley E."/>
            <person name="Doricent M."/>
            <person name="Dorje P."/>
            <person name="Dorjee K."/>
            <person name="Dupes A."/>
            <person name="Elong R."/>
            <person name="Falk J."/>
            <person name="Farina A."/>
            <person name="Faro S."/>
            <person name="Ferguson D."/>
            <person name="Fisher S."/>
            <person name="Foley C.D."/>
            <person name="Franke A."/>
            <person name="Friedrich D."/>
            <person name="Gadbois L."/>
            <person name="Gearin G."/>
            <person name="Gearin C.R."/>
            <person name="Giannoukos G."/>
            <person name="Goode T."/>
            <person name="Graham J."/>
            <person name="Grandbois E."/>
            <person name="Grewal S."/>
            <person name="Gyaltsen K."/>
            <person name="Hafez N."/>
            <person name="Hagos B."/>
            <person name="Hall J."/>
            <person name="Henson C."/>
            <person name="Hollinger A."/>
            <person name="Honan T."/>
            <person name="Huard M.D."/>
            <person name="Hughes L."/>
            <person name="Hurhula B."/>
            <person name="Husby M.E."/>
            <person name="Kamat A."/>
            <person name="Kanga B."/>
            <person name="Kashin S."/>
            <person name="Khazanovich D."/>
            <person name="Kisner P."/>
            <person name="Lance K."/>
            <person name="Lara M."/>
            <person name="Lee W."/>
            <person name="Lennon N."/>
            <person name="Letendre F."/>
            <person name="LeVine R."/>
            <person name="Lipovsky A."/>
            <person name="Liu X."/>
            <person name="Liu J."/>
            <person name="Liu S."/>
            <person name="Lokyitsang T."/>
            <person name="Lokyitsang Y."/>
            <person name="Lubonja R."/>
            <person name="Lui A."/>
            <person name="MacDonald P."/>
            <person name="Magnisalis V."/>
            <person name="Maru K."/>
            <person name="Matthews C."/>
            <person name="McCusker W."/>
            <person name="McDonough S."/>
            <person name="Mehta T."/>
            <person name="Meldrim J."/>
            <person name="Meneus L."/>
            <person name="Mihai O."/>
            <person name="Mihalev A."/>
            <person name="Mihova T."/>
            <person name="Mittelman R."/>
            <person name="Mlenga V."/>
            <person name="Montmayeur A."/>
            <person name="Mulrain L."/>
            <person name="Navidi A."/>
            <person name="Naylor J."/>
            <person name="Negash T."/>
            <person name="Nguyen T."/>
            <person name="Nguyen N."/>
            <person name="Nicol R."/>
            <person name="Norbu C."/>
            <person name="Norbu N."/>
            <person name="Novod N."/>
            <person name="O'Neill B."/>
            <person name="Osman S."/>
            <person name="Markiewicz E."/>
            <person name="Oyono O.L."/>
            <person name="Patti C."/>
            <person name="Phunkhang P."/>
            <person name="Pierre F."/>
            <person name="Priest M."/>
            <person name="Raghuraman S."/>
            <person name="Rege F."/>
            <person name="Reyes R."/>
            <person name="Rise C."/>
            <person name="Rogov P."/>
            <person name="Ross K."/>
            <person name="Ryan E."/>
            <person name="Settipalli S."/>
            <person name="Shea T."/>
            <person name="Sherpa N."/>
            <person name="Shi L."/>
            <person name="Shih D."/>
            <person name="Sparrow T."/>
            <person name="Spaulding J."/>
            <person name="Stalker J."/>
            <person name="Stange-Thomann N."/>
            <person name="Stavropoulos S."/>
            <person name="Stone C."/>
            <person name="Strader C."/>
            <person name="Tesfaye S."/>
            <person name="Thomson T."/>
            <person name="Thoulutsang Y."/>
            <person name="Thoulutsang D."/>
            <person name="Topham K."/>
            <person name="Topping I."/>
            <person name="Tsamla T."/>
            <person name="Vassiliev H."/>
            <person name="Vo A."/>
            <person name="Wangchuk T."/>
            <person name="Wangdi T."/>
            <person name="Weiand M."/>
            <person name="Wilkinson J."/>
            <person name="Wilson A."/>
            <person name="Yadav S."/>
            <person name="Young G."/>
            <person name="Yu Q."/>
            <person name="Zembek L."/>
            <person name="Zhong D."/>
            <person name="Zimmer A."/>
            <person name="Zwirko Z."/>
            <person name="Jaffe D.B."/>
            <person name="Alvarez P."/>
            <person name="Brockman W."/>
            <person name="Butler J."/>
            <person name="Chin C."/>
            <person name="Gnerre S."/>
            <person name="Grabherr M."/>
            <person name="Kleber M."/>
            <person name="Mauceli E."/>
            <person name="MacCallum I."/>
        </authorList>
    </citation>
    <scope>NUCLEOTIDE SEQUENCE [LARGE SCALE GENOMIC DNA]</scope>
    <source>
        <strain evidence="3">Tucson 14024-0371.13</strain>
    </source>
</reference>